<evidence type="ECO:0000313" key="1">
    <source>
        <dbReference type="EMBL" id="GBP68346.1"/>
    </source>
</evidence>
<accession>A0A4C1XXM9</accession>
<name>A0A4C1XXM9_EUMVA</name>
<dbReference type="EMBL" id="BGZK01001008">
    <property type="protein sequence ID" value="GBP68346.1"/>
    <property type="molecule type" value="Genomic_DNA"/>
</dbReference>
<protein>
    <recommendedName>
        <fullName evidence="3">RNA-directed DNA polymerase from mobile element jockey</fullName>
    </recommendedName>
</protein>
<keyword evidence="2" id="KW-1185">Reference proteome</keyword>
<comment type="caution">
    <text evidence="1">The sequence shown here is derived from an EMBL/GenBank/DDBJ whole genome shotgun (WGS) entry which is preliminary data.</text>
</comment>
<dbReference type="OrthoDB" id="6538161at2759"/>
<evidence type="ECO:0008006" key="3">
    <source>
        <dbReference type="Google" id="ProtNLM"/>
    </source>
</evidence>
<evidence type="ECO:0000313" key="2">
    <source>
        <dbReference type="Proteomes" id="UP000299102"/>
    </source>
</evidence>
<sequence length="102" mass="11696">MIGRKSEKSLGNKRTLYLMSIKPVMMYASPVFAHVASNIINKLHTVQNKFCSKSGRRSLVASYEPPPAHHFLRRPWSILSDPPNALTTEVERLIEVRNMFQE</sequence>
<gene>
    <name evidence="1" type="ORF">EVAR_31336_1</name>
</gene>
<dbReference type="Proteomes" id="UP000299102">
    <property type="component" value="Unassembled WGS sequence"/>
</dbReference>
<dbReference type="AlphaFoldDB" id="A0A4C1XXM9"/>
<proteinExistence type="predicted"/>
<organism evidence="1 2">
    <name type="scientific">Eumeta variegata</name>
    <name type="common">Bagworm moth</name>
    <name type="synonym">Eumeta japonica</name>
    <dbReference type="NCBI Taxonomy" id="151549"/>
    <lineage>
        <taxon>Eukaryota</taxon>
        <taxon>Metazoa</taxon>
        <taxon>Ecdysozoa</taxon>
        <taxon>Arthropoda</taxon>
        <taxon>Hexapoda</taxon>
        <taxon>Insecta</taxon>
        <taxon>Pterygota</taxon>
        <taxon>Neoptera</taxon>
        <taxon>Endopterygota</taxon>
        <taxon>Lepidoptera</taxon>
        <taxon>Glossata</taxon>
        <taxon>Ditrysia</taxon>
        <taxon>Tineoidea</taxon>
        <taxon>Psychidae</taxon>
        <taxon>Oiketicinae</taxon>
        <taxon>Eumeta</taxon>
    </lineage>
</organism>
<reference evidence="1 2" key="1">
    <citation type="journal article" date="2019" name="Commun. Biol.">
        <title>The bagworm genome reveals a unique fibroin gene that provides high tensile strength.</title>
        <authorList>
            <person name="Kono N."/>
            <person name="Nakamura H."/>
            <person name="Ohtoshi R."/>
            <person name="Tomita M."/>
            <person name="Numata K."/>
            <person name="Arakawa K."/>
        </authorList>
    </citation>
    <scope>NUCLEOTIDE SEQUENCE [LARGE SCALE GENOMIC DNA]</scope>
</reference>